<proteinExistence type="predicted"/>
<organism evidence="2 3">
    <name type="scientific">Litoribaculum gwangyangense</name>
    <dbReference type="NCBI Taxonomy" id="1130722"/>
    <lineage>
        <taxon>Bacteria</taxon>
        <taxon>Pseudomonadati</taxon>
        <taxon>Bacteroidota</taxon>
        <taxon>Flavobacteriia</taxon>
        <taxon>Flavobacteriales</taxon>
        <taxon>Flavobacteriaceae</taxon>
        <taxon>Litoribaculum</taxon>
    </lineage>
</organism>
<keyword evidence="3" id="KW-1185">Reference proteome</keyword>
<protein>
    <submittedName>
        <fullName evidence="2">Uncharacterized protein</fullName>
    </submittedName>
</protein>
<evidence type="ECO:0000313" key="2">
    <source>
        <dbReference type="EMBL" id="GAA4806555.1"/>
    </source>
</evidence>
<accession>A0ABP9CBX6</accession>
<feature type="transmembrane region" description="Helical" evidence="1">
    <location>
        <begin position="21"/>
        <end position="42"/>
    </location>
</feature>
<comment type="caution">
    <text evidence="2">The sequence shown here is derived from an EMBL/GenBank/DDBJ whole genome shotgun (WGS) entry which is preliminary data.</text>
</comment>
<dbReference type="RefSeq" id="WP_345275987.1">
    <property type="nucleotide sequence ID" value="NZ_BAABJW010000002.1"/>
</dbReference>
<keyword evidence="1" id="KW-0472">Membrane</keyword>
<reference evidence="3" key="1">
    <citation type="journal article" date="2019" name="Int. J. Syst. Evol. Microbiol.">
        <title>The Global Catalogue of Microorganisms (GCM) 10K type strain sequencing project: providing services to taxonomists for standard genome sequencing and annotation.</title>
        <authorList>
            <consortium name="The Broad Institute Genomics Platform"/>
            <consortium name="The Broad Institute Genome Sequencing Center for Infectious Disease"/>
            <person name="Wu L."/>
            <person name="Ma J."/>
        </authorList>
    </citation>
    <scope>NUCLEOTIDE SEQUENCE [LARGE SCALE GENOMIC DNA]</scope>
    <source>
        <strain evidence="3">JCM 18325</strain>
    </source>
</reference>
<dbReference type="InterPro" id="IPR045749">
    <property type="entry name" value="DUF6090"/>
</dbReference>
<keyword evidence="1" id="KW-1133">Transmembrane helix</keyword>
<evidence type="ECO:0000313" key="3">
    <source>
        <dbReference type="Proteomes" id="UP001501433"/>
    </source>
</evidence>
<gene>
    <name evidence="2" type="ORF">GCM10023330_11320</name>
</gene>
<dbReference type="EMBL" id="BAABJW010000002">
    <property type="protein sequence ID" value="GAA4806555.1"/>
    <property type="molecule type" value="Genomic_DNA"/>
</dbReference>
<dbReference type="Proteomes" id="UP001501433">
    <property type="component" value="Unassembled WGS sequence"/>
</dbReference>
<sequence>MIKFFRRIRQRLLSENKFSKYLIYAIGETILVVIGILIALSINNWNEDKKARIYEEKMLTEIRNVLIKDVYFFENHLIGRRIARIQRASQFFENYILTDSISRDSINYHYIGLSTGLQVTYNRGPFEALKSTGIDRIINDSLRNMIVDLYEFELPRTAGLIKIYMDEYMTNAKKYEDSLRDDMQIDIQNKQVFYYYNKMKEVDLKTNQSFLSLLSWGSNSSKQILHLFNSILPKMKALTVQIDKELNHHKK</sequence>
<name>A0ABP9CBX6_9FLAO</name>
<keyword evidence="1" id="KW-0812">Transmembrane</keyword>
<evidence type="ECO:0000256" key="1">
    <source>
        <dbReference type="SAM" id="Phobius"/>
    </source>
</evidence>
<dbReference type="Pfam" id="PF19578">
    <property type="entry name" value="DUF6090"/>
    <property type="match status" value="1"/>
</dbReference>